<dbReference type="KEGG" id="rfo:REIFOR_02115"/>
<dbReference type="UniPathway" id="UPA00242"/>
<name>A0A2K8KT48_9GAMM</name>
<dbReference type="PANTHER" id="PTHR10091:SF0">
    <property type="entry name" value="GALACTOSE MUTAROTASE"/>
    <property type="match status" value="1"/>
</dbReference>
<dbReference type="NCBIfam" id="NF008277">
    <property type="entry name" value="PRK11055.1"/>
    <property type="match status" value="1"/>
</dbReference>
<dbReference type="InterPro" id="IPR014718">
    <property type="entry name" value="GH-type_carb-bd"/>
</dbReference>
<evidence type="ECO:0000256" key="7">
    <source>
        <dbReference type="PIRSR" id="PIRSR005096-2"/>
    </source>
</evidence>
<dbReference type="InterPro" id="IPR047215">
    <property type="entry name" value="Galactose_mutarotase-like"/>
</dbReference>
<feature type="binding site" evidence="8">
    <location>
        <begin position="79"/>
        <end position="80"/>
    </location>
    <ligand>
        <name>beta-D-galactose</name>
        <dbReference type="ChEBI" id="CHEBI:27667"/>
    </ligand>
</feature>
<keyword evidence="3 5" id="KW-0413">Isomerase</keyword>
<dbReference type="EC" id="5.1.3.3" evidence="5"/>
<dbReference type="AlphaFoldDB" id="A0A2K8KT48"/>
<feature type="active site" description="Proton acceptor" evidence="6">
    <location>
        <position position="316"/>
    </location>
</feature>
<evidence type="ECO:0000256" key="6">
    <source>
        <dbReference type="PIRSR" id="PIRSR005096-1"/>
    </source>
</evidence>
<dbReference type="InterPro" id="IPR015443">
    <property type="entry name" value="Aldose_1-epimerase"/>
</dbReference>
<feature type="active site" description="Proton donor" evidence="6">
    <location>
        <position position="180"/>
    </location>
</feature>
<dbReference type="GO" id="GO:0005737">
    <property type="term" value="C:cytoplasm"/>
    <property type="evidence" value="ECO:0007669"/>
    <property type="project" value="TreeGrafter"/>
</dbReference>
<keyword evidence="4 5" id="KW-0119">Carbohydrate metabolism</keyword>
<evidence type="ECO:0000256" key="1">
    <source>
        <dbReference type="ARBA" id="ARBA00005028"/>
    </source>
</evidence>
<dbReference type="Pfam" id="PF01263">
    <property type="entry name" value="Aldose_epim"/>
    <property type="match status" value="1"/>
</dbReference>
<feature type="binding site" evidence="7">
    <location>
        <position position="253"/>
    </location>
    <ligand>
        <name>beta-D-galactose</name>
        <dbReference type="ChEBI" id="CHEBI:27667"/>
    </ligand>
</feature>
<comment type="catalytic activity">
    <reaction evidence="5">
        <text>alpha-D-glucose = beta-D-glucose</text>
        <dbReference type="Rhea" id="RHEA:10264"/>
        <dbReference type="ChEBI" id="CHEBI:15903"/>
        <dbReference type="ChEBI" id="CHEBI:17925"/>
        <dbReference type="EC" id="5.1.3.3"/>
    </reaction>
</comment>
<comment type="pathway">
    <text evidence="1 5">Carbohydrate metabolism; hexose metabolism.</text>
</comment>
<dbReference type="OrthoDB" id="9779408at2"/>
<accession>A0A2K8KT48</accession>
<evidence type="ECO:0000313" key="10">
    <source>
        <dbReference type="Proteomes" id="UP000229757"/>
    </source>
</evidence>
<dbReference type="GO" id="GO:0006006">
    <property type="term" value="P:glucose metabolic process"/>
    <property type="evidence" value="ECO:0007669"/>
    <property type="project" value="TreeGrafter"/>
</dbReference>
<evidence type="ECO:0000256" key="3">
    <source>
        <dbReference type="ARBA" id="ARBA00023235"/>
    </source>
</evidence>
<reference evidence="9 10" key="1">
    <citation type="journal article" date="2017" name="Environ. Microbiol.">
        <title>Genomic and physiological analyses of 'Reinekea forsetii' reveal a versatile opportunistic lifestyle during spring algae blooms.</title>
        <authorList>
            <person name="Avci B."/>
            <person name="Hahnke R.L."/>
            <person name="Chafee M."/>
            <person name="Fischer T."/>
            <person name="Gruber-Vodicka H."/>
            <person name="Tegetmeyer H.E."/>
            <person name="Harder J."/>
            <person name="Fuchs B.M."/>
            <person name="Amann R.I."/>
            <person name="Teeling H."/>
        </authorList>
    </citation>
    <scope>NUCLEOTIDE SEQUENCE [LARGE SCALE GENOMIC DNA]</scope>
    <source>
        <strain evidence="9 10">Hel1_31_D35</strain>
    </source>
</reference>
<dbReference type="SUPFAM" id="SSF74650">
    <property type="entry name" value="Galactose mutarotase-like"/>
    <property type="match status" value="1"/>
</dbReference>
<dbReference type="PANTHER" id="PTHR10091">
    <property type="entry name" value="ALDOSE-1-EPIMERASE"/>
    <property type="match status" value="1"/>
</dbReference>
<proteinExistence type="inferred from homology"/>
<dbReference type="InterPro" id="IPR008183">
    <property type="entry name" value="Aldose_1/G6P_1-epimerase"/>
</dbReference>
<protein>
    <recommendedName>
        <fullName evidence="5">Aldose 1-epimerase</fullName>
        <ecNumber evidence="5">5.1.3.3</ecNumber>
    </recommendedName>
</protein>
<evidence type="ECO:0000313" key="9">
    <source>
        <dbReference type="EMBL" id="ATX77249.1"/>
    </source>
</evidence>
<keyword evidence="10" id="KW-1185">Reference proteome</keyword>
<evidence type="ECO:0000256" key="5">
    <source>
        <dbReference type="PIRNR" id="PIRNR005096"/>
    </source>
</evidence>
<organism evidence="9 10">
    <name type="scientific">Reinekea forsetii</name>
    <dbReference type="NCBI Taxonomy" id="1336806"/>
    <lineage>
        <taxon>Bacteria</taxon>
        <taxon>Pseudomonadati</taxon>
        <taxon>Pseudomonadota</taxon>
        <taxon>Gammaproteobacteria</taxon>
        <taxon>Oceanospirillales</taxon>
        <taxon>Saccharospirillaceae</taxon>
        <taxon>Reinekea</taxon>
    </lineage>
</organism>
<feature type="binding site" evidence="8">
    <location>
        <begin position="180"/>
        <end position="182"/>
    </location>
    <ligand>
        <name>beta-D-galactose</name>
        <dbReference type="ChEBI" id="CHEBI:27667"/>
    </ligand>
</feature>
<evidence type="ECO:0000256" key="2">
    <source>
        <dbReference type="ARBA" id="ARBA00006206"/>
    </source>
</evidence>
<dbReference type="GO" id="GO:0033499">
    <property type="term" value="P:galactose catabolic process via UDP-galactose, Leloir pathway"/>
    <property type="evidence" value="ECO:0007669"/>
    <property type="project" value="TreeGrafter"/>
</dbReference>
<dbReference type="EMBL" id="CP011797">
    <property type="protein sequence ID" value="ATX77249.1"/>
    <property type="molecule type" value="Genomic_DNA"/>
</dbReference>
<sequence length="349" mass="38258">MTAGISEVVFGTLADGRVIKQYRLRNKAGAEATFTNLGAAWIGFTWADDEPSLVLGCDTLAALIAQRAYLGCTLGRFANRIGQGRFALSGGTVQLDINLPPHHIHGGEQGFSEQLWDSQISLTDATLPTLTFSHHSAHGSAGYPGNVDVQVRITLTEDNRVCFQYSAQTDRPTILNLSNHAYFNLNGRLAGSLAAHEFQIHAPQFLESDAQALPTGEIVDVADTVLDLQQWRAIQADLTPLLDARLRRAGGYDHCFCFADDQQLKPLAAARSSQTGRTLTCSSTLPGLQFYSGNFLGGTAFDQDRHYQPHGAFCFEPGYWPDAPNHAHFPDCSFDQHQDYYAIIEYAFT</sequence>
<dbReference type="RefSeq" id="WP_100257522.1">
    <property type="nucleotide sequence ID" value="NZ_CP011797.1"/>
</dbReference>
<dbReference type="Gene3D" id="2.70.98.10">
    <property type="match status" value="1"/>
</dbReference>
<dbReference type="Proteomes" id="UP000229757">
    <property type="component" value="Chromosome"/>
</dbReference>
<dbReference type="GO" id="GO:0030246">
    <property type="term" value="F:carbohydrate binding"/>
    <property type="evidence" value="ECO:0007669"/>
    <property type="project" value="InterPro"/>
</dbReference>
<dbReference type="CDD" id="cd09019">
    <property type="entry name" value="galactose_mutarotase_like"/>
    <property type="match status" value="1"/>
</dbReference>
<dbReference type="PIRSF" id="PIRSF005096">
    <property type="entry name" value="GALM"/>
    <property type="match status" value="1"/>
</dbReference>
<dbReference type="InterPro" id="IPR011013">
    <property type="entry name" value="Gal_mutarotase_sf_dom"/>
</dbReference>
<dbReference type="GO" id="GO:0004034">
    <property type="term" value="F:aldose 1-epimerase activity"/>
    <property type="evidence" value="ECO:0007669"/>
    <property type="project" value="UniProtKB-EC"/>
</dbReference>
<comment type="similarity">
    <text evidence="2 5">Belongs to the aldose epimerase family.</text>
</comment>
<evidence type="ECO:0000256" key="8">
    <source>
        <dbReference type="PIRSR" id="PIRSR005096-3"/>
    </source>
</evidence>
<gene>
    <name evidence="9" type="ORF">REIFOR_02115</name>
</gene>
<evidence type="ECO:0000256" key="4">
    <source>
        <dbReference type="ARBA" id="ARBA00023277"/>
    </source>
</evidence>